<evidence type="ECO:0000313" key="16">
    <source>
        <dbReference type="EMBL" id="RWZ79063.1"/>
    </source>
</evidence>
<dbReference type="Pfam" id="PF18073">
    <property type="entry name" value="Zn_ribbon_LapB"/>
    <property type="match status" value="1"/>
</dbReference>
<feature type="region of interest" description="Lon-protease-like" evidence="11">
    <location>
        <begin position="353"/>
        <end position="464"/>
    </location>
</feature>
<evidence type="ECO:0000313" key="17">
    <source>
        <dbReference type="Proteomes" id="UP000289269"/>
    </source>
</evidence>
<dbReference type="InterPro" id="IPR014721">
    <property type="entry name" value="Ribsml_uS5_D2-typ_fold_subgr"/>
</dbReference>
<dbReference type="PANTHER" id="PTHR32472">
    <property type="entry name" value="DNA REPAIR PROTEIN RADA"/>
    <property type="match status" value="1"/>
</dbReference>
<keyword evidence="6 13" id="KW-0862">Zinc</keyword>
<dbReference type="InterPro" id="IPR027417">
    <property type="entry name" value="P-loop_NTPase"/>
</dbReference>
<keyword evidence="5" id="KW-0378">Hydrolase</keyword>
<dbReference type="GO" id="GO:0140664">
    <property type="term" value="F:ATP-dependent DNA damage sensor activity"/>
    <property type="evidence" value="ECO:0007669"/>
    <property type="project" value="InterPro"/>
</dbReference>
<feature type="region of interest" description="Disordered" evidence="14">
    <location>
        <begin position="422"/>
        <end position="444"/>
    </location>
</feature>
<comment type="caution">
    <text evidence="16">The sequence shown here is derived from an EMBL/GenBank/DDBJ whole genome shotgun (WGS) entry which is preliminary data.</text>
</comment>
<keyword evidence="3 11" id="KW-0227">DNA damage</keyword>
<dbReference type="PRINTS" id="PR01874">
    <property type="entry name" value="DNAREPAIRADA"/>
</dbReference>
<keyword evidence="1 11" id="KW-0479">Metal-binding</keyword>
<dbReference type="SUPFAM" id="SSF52540">
    <property type="entry name" value="P-loop containing nucleoside triphosphate hydrolases"/>
    <property type="match status" value="1"/>
</dbReference>
<dbReference type="PROSITE" id="PS50162">
    <property type="entry name" value="RECA_2"/>
    <property type="match status" value="1"/>
</dbReference>
<evidence type="ECO:0000256" key="6">
    <source>
        <dbReference type="ARBA" id="ARBA00022833"/>
    </source>
</evidence>
<dbReference type="GO" id="GO:0000725">
    <property type="term" value="P:recombinational repair"/>
    <property type="evidence" value="ECO:0007669"/>
    <property type="project" value="UniProtKB-UniRule"/>
</dbReference>
<dbReference type="NCBIfam" id="TIGR00416">
    <property type="entry name" value="sms"/>
    <property type="match status" value="1"/>
</dbReference>
<evidence type="ECO:0000256" key="3">
    <source>
        <dbReference type="ARBA" id="ARBA00022763"/>
    </source>
</evidence>
<dbReference type="AlphaFoldDB" id="A0A4Q0AK10"/>
<dbReference type="SUPFAM" id="SSF54211">
    <property type="entry name" value="Ribosomal protein S5 domain 2-like"/>
    <property type="match status" value="1"/>
</dbReference>
<evidence type="ECO:0000256" key="10">
    <source>
        <dbReference type="ARBA" id="ARBA00023204"/>
    </source>
</evidence>
<dbReference type="InterPro" id="IPR020588">
    <property type="entry name" value="RecA_ATP-bd"/>
</dbReference>
<evidence type="ECO:0000256" key="2">
    <source>
        <dbReference type="ARBA" id="ARBA00022741"/>
    </source>
</evidence>
<feature type="compositionally biased region" description="Polar residues" evidence="14">
    <location>
        <begin position="425"/>
        <end position="437"/>
    </location>
</feature>
<dbReference type="InterPro" id="IPR020568">
    <property type="entry name" value="Ribosomal_Su5_D2-typ_SF"/>
</dbReference>
<evidence type="ECO:0000256" key="11">
    <source>
        <dbReference type="HAMAP-Rule" id="MF_01498"/>
    </source>
</evidence>
<feature type="domain" description="RecA family profile 1" evidence="15">
    <location>
        <begin position="69"/>
        <end position="218"/>
    </location>
</feature>
<comment type="function">
    <text evidence="13">DNA-dependent ATPase involved in processing of recombination intermediates, plays a role in repairing DNA breaks. Stimulates the branch migration of RecA-mediated strand transfer reactions, allowing the 3' invading strand to extend heteroduplex DNA faster. Binds ssDNA in the presence of ADP but not other nucleotides, has ATPase activity that is stimulated by ssDNA and various branched DNA structures, but inhibited by SSB. Does not have RecA's homology-searching function.</text>
</comment>
<evidence type="ECO:0000256" key="4">
    <source>
        <dbReference type="ARBA" id="ARBA00022771"/>
    </source>
</evidence>
<dbReference type="Pfam" id="PF13481">
    <property type="entry name" value="AAA_25"/>
    <property type="match status" value="1"/>
</dbReference>
<feature type="short sequence motif" description="RadA KNRFG motif" evidence="11">
    <location>
        <begin position="255"/>
        <end position="259"/>
    </location>
</feature>
<organism evidence="16 17">
    <name type="scientific">Candidatus Chaera renei</name>
    <dbReference type="NCBI Taxonomy" id="2506947"/>
    <lineage>
        <taxon>Bacteria</taxon>
        <taxon>Candidatus Saccharimonadota</taxon>
        <taxon>Candidatus Saccharimonadia</taxon>
        <taxon>Candidatus Saccharimonadales</taxon>
        <taxon>Candidatus Saccharimonadaceae</taxon>
        <taxon>Candidatus Chaera</taxon>
    </lineage>
</organism>
<dbReference type="GO" id="GO:0005829">
    <property type="term" value="C:cytosol"/>
    <property type="evidence" value="ECO:0007669"/>
    <property type="project" value="TreeGrafter"/>
</dbReference>
<evidence type="ECO:0000256" key="14">
    <source>
        <dbReference type="SAM" id="MobiDB-lite"/>
    </source>
</evidence>
<dbReference type="Gene3D" id="3.30.230.10">
    <property type="match status" value="1"/>
</dbReference>
<reference evidence="16" key="1">
    <citation type="submission" date="2019-01" db="EMBL/GenBank/DDBJ databases">
        <title>Genomic signatures and co-occurrence patterns of the ultra-small Saccharimodia (Patescibacteria phylum) suggest a symbiotic lifestyle.</title>
        <authorList>
            <person name="Lemos L."/>
            <person name="Medeiros J."/>
            <person name="Andreote F."/>
            <person name="Fernandes G."/>
            <person name="Varani A."/>
            <person name="Oliveira G."/>
            <person name="Pylro V."/>
        </authorList>
    </citation>
    <scope>NUCLEOTIDE SEQUENCE [LARGE SCALE GENOMIC DNA]</scope>
    <source>
        <strain evidence="16">AMD01</strain>
    </source>
</reference>
<dbReference type="GO" id="GO:0008270">
    <property type="term" value="F:zinc ion binding"/>
    <property type="evidence" value="ECO:0007669"/>
    <property type="project" value="UniProtKB-KW"/>
</dbReference>
<dbReference type="HAMAP" id="MF_01498">
    <property type="entry name" value="RadA_bact"/>
    <property type="match status" value="1"/>
</dbReference>
<evidence type="ECO:0000256" key="1">
    <source>
        <dbReference type="ARBA" id="ARBA00022723"/>
    </source>
</evidence>
<evidence type="ECO:0000259" key="15">
    <source>
        <dbReference type="PROSITE" id="PS50162"/>
    </source>
</evidence>
<sequence length="464" mass="48302">MAKLKSVYICQNCAAASPKWSGRCPECGAWNSLIEQPATEPARGGHVLAKSRGRPLTSQPLSSITPAARSRRLPTGFGEIDQLLGGGLVPGSVVLLAGQPGIGKSTLVLQLAAHVAATGQTALYVSGEESVEQIHLRAFRLGLGSSGLQLAASTSADDIAATIAGTENALVVVDSVQTLSLDQLSSAPGTISQITNAANLLIRAAKRAGSCVVMIGHVTKEGGIAGPKILEHAVDVVLQLEGDRYGGLKVVRASKNRYGSTNEAALLEMTDSGLLPADNPSAILLAERLGSDGSIVMATIEGNRPLLVEIQALVTPTHFGYPKRTASGFDLNRLNVLIAVIERRSRLKLSDKDVFVNVVGGLRLQDPAADLAVCMAVASAAAGRKLADATVVFGEVGLSGEIRSVPKPDLRIEEAARLGFKQAVTPPTQTGRPSSGKSGKAKVALQPVRELRQAFNQFLESAGK</sequence>
<keyword evidence="8 11" id="KW-0346">Stress response</keyword>
<dbReference type="Proteomes" id="UP000289269">
    <property type="component" value="Unassembled WGS sequence"/>
</dbReference>
<dbReference type="EMBL" id="SCKW01000020">
    <property type="protein sequence ID" value="RWZ79063.1"/>
    <property type="molecule type" value="Genomic_DNA"/>
</dbReference>
<dbReference type="Pfam" id="PF13541">
    <property type="entry name" value="ChlI"/>
    <property type="match status" value="1"/>
</dbReference>
<dbReference type="Gene3D" id="3.40.50.300">
    <property type="entry name" value="P-loop containing nucleotide triphosphate hydrolases"/>
    <property type="match status" value="1"/>
</dbReference>
<comment type="similarity">
    <text evidence="11 13">Belongs to the RecA family. RadA subfamily.</text>
</comment>
<keyword evidence="10 11" id="KW-0234">DNA repair</keyword>
<evidence type="ECO:0000256" key="13">
    <source>
        <dbReference type="RuleBase" id="RU003555"/>
    </source>
</evidence>
<dbReference type="GO" id="GO:0016787">
    <property type="term" value="F:hydrolase activity"/>
    <property type="evidence" value="ECO:0007669"/>
    <property type="project" value="UniProtKB-KW"/>
</dbReference>
<accession>A0A4Q0AK10</accession>
<dbReference type="SMART" id="SM00382">
    <property type="entry name" value="AAA"/>
    <property type="match status" value="1"/>
</dbReference>
<protein>
    <recommendedName>
        <fullName evidence="11 12">DNA repair protein RadA</fullName>
    </recommendedName>
</protein>
<dbReference type="InterPro" id="IPR004504">
    <property type="entry name" value="DNA_repair_RadA"/>
</dbReference>
<keyword evidence="9 11" id="KW-0238">DNA-binding</keyword>
<dbReference type="InterPro" id="IPR003593">
    <property type="entry name" value="AAA+_ATPase"/>
</dbReference>
<evidence type="ECO:0000256" key="12">
    <source>
        <dbReference type="NCBIfam" id="TIGR00416"/>
    </source>
</evidence>
<name>A0A4Q0AK10_9BACT</name>
<evidence type="ECO:0000256" key="8">
    <source>
        <dbReference type="ARBA" id="ARBA00023016"/>
    </source>
</evidence>
<dbReference type="PANTHER" id="PTHR32472:SF10">
    <property type="entry name" value="DNA REPAIR PROTEIN RADA-LIKE PROTEIN"/>
    <property type="match status" value="1"/>
</dbReference>
<evidence type="ECO:0000256" key="5">
    <source>
        <dbReference type="ARBA" id="ARBA00022801"/>
    </source>
</evidence>
<keyword evidence="7 11" id="KW-0067">ATP-binding</keyword>
<evidence type="ECO:0000256" key="9">
    <source>
        <dbReference type="ARBA" id="ARBA00023125"/>
    </source>
</evidence>
<proteinExistence type="inferred from homology"/>
<dbReference type="InterPro" id="IPR041166">
    <property type="entry name" value="Rubredoxin_2"/>
</dbReference>
<feature type="binding site" evidence="11">
    <location>
        <begin position="98"/>
        <end position="105"/>
    </location>
    <ligand>
        <name>ATP</name>
        <dbReference type="ChEBI" id="CHEBI:30616"/>
    </ligand>
</feature>
<dbReference type="GO" id="GO:0003684">
    <property type="term" value="F:damaged DNA binding"/>
    <property type="evidence" value="ECO:0007669"/>
    <property type="project" value="InterPro"/>
</dbReference>
<comment type="domain">
    <text evidence="11">The middle region has homology to RecA with ATPase motifs including the RadA KNRFG motif, while the C-terminus is homologous to Lon protease.</text>
</comment>
<gene>
    <name evidence="11 16" type="primary">radA</name>
    <name evidence="16" type="ORF">EOT04_02260</name>
</gene>
<evidence type="ECO:0000256" key="7">
    <source>
        <dbReference type="ARBA" id="ARBA00022840"/>
    </source>
</evidence>
<comment type="function">
    <text evidence="11">Plays a role in repairing double-strand DNA breaks, probably involving stabilizing or processing branched DNA or blocked replication forks.</text>
</comment>
<keyword evidence="4 13" id="KW-0863">Zinc-finger</keyword>
<dbReference type="GO" id="GO:0005524">
    <property type="term" value="F:ATP binding"/>
    <property type="evidence" value="ECO:0007669"/>
    <property type="project" value="UniProtKB-UniRule"/>
</dbReference>
<keyword evidence="17" id="KW-1185">Reference proteome</keyword>
<keyword evidence="2 11" id="KW-0547">Nucleotide-binding</keyword>